<feature type="chain" id="PRO_5046361341" description="Bacterial repeat domain-containing protein" evidence="2">
    <location>
        <begin position="28"/>
        <end position="311"/>
    </location>
</feature>
<dbReference type="RefSeq" id="WP_386050911.1">
    <property type="nucleotide sequence ID" value="NZ_JBHTKH010000001.1"/>
</dbReference>
<feature type="region of interest" description="Disordered" evidence="1">
    <location>
        <begin position="92"/>
        <end position="122"/>
    </location>
</feature>
<proteinExistence type="predicted"/>
<protein>
    <recommendedName>
        <fullName evidence="5">Bacterial repeat domain-containing protein</fullName>
    </recommendedName>
</protein>
<feature type="signal peptide" evidence="2">
    <location>
        <begin position="1"/>
        <end position="27"/>
    </location>
</feature>
<keyword evidence="4" id="KW-1185">Reference proteome</keyword>
<evidence type="ECO:0000313" key="3">
    <source>
        <dbReference type="EMBL" id="MFD1053452.1"/>
    </source>
</evidence>
<feature type="compositionally biased region" description="Pro residues" evidence="1">
    <location>
        <begin position="106"/>
        <end position="117"/>
    </location>
</feature>
<feature type="compositionally biased region" description="Polar residues" evidence="1">
    <location>
        <begin position="92"/>
        <end position="105"/>
    </location>
</feature>
<organism evidence="3 4">
    <name type="scientific">Terrabacter terrigena</name>
    <dbReference type="NCBI Taxonomy" id="574718"/>
    <lineage>
        <taxon>Bacteria</taxon>
        <taxon>Bacillati</taxon>
        <taxon>Actinomycetota</taxon>
        <taxon>Actinomycetes</taxon>
        <taxon>Micrococcales</taxon>
        <taxon>Intrasporangiaceae</taxon>
        <taxon>Terrabacter</taxon>
    </lineage>
</organism>
<evidence type="ECO:0000256" key="1">
    <source>
        <dbReference type="SAM" id="MobiDB-lite"/>
    </source>
</evidence>
<dbReference type="EMBL" id="JBHTKH010000001">
    <property type="protein sequence ID" value="MFD1053452.1"/>
    <property type="molecule type" value="Genomic_DNA"/>
</dbReference>
<comment type="caution">
    <text evidence="3">The sequence shown here is derived from an EMBL/GenBank/DDBJ whole genome shotgun (WGS) entry which is preliminary data.</text>
</comment>
<evidence type="ECO:0000256" key="2">
    <source>
        <dbReference type="SAM" id="SignalP"/>
    </source>
</evidence>
<evidence type="ECO:0008006" key="5">
    <source>
        <dbReference type="Google" id="ProtNLM"/>
    </source>
</evidence>
<name>A0ABW3MU44_9MICO</name>
<reference evidence="4" key="1">
    <citation type="journal article" date="2019" name="Int. J. Syst. Evol. Microbiol.">
        <title>The Global Catalogue of Microorganisms (GCM) 10K type strain sequencing project: providing services to taxonomists for standard genome sequencing and annotation.</title>
        <authorList>
            <consortium name="The Broad Institute Genomics Platform"/>
            <consortium name="The Broad Institute Genome Sequencing Center for Infectious Disease"/>
            <person name="Wu L."/>
            <person name="Ma J."/>
        </authorList>
    </citation>
    <scope>NUCLEOTIDE SEQUENCE [LARGE SCALE GENOMIC DNA]</scope>
    <source>
        <strain evidence="4">CCUG 57508</strain>
    </source>
</reference>
<gene>
    <name evidence="3" type="ORF">ACFQ2V_03965</name>
</gene>
<accession>A0ABW3MU44</accession>
<keyword evidence="2" id="KW-0732">Signal</keyword>
<dbReference type="Proteomes" id="UP001597046">
    <property type="component" value="Unassembled WGS sequence"/>
</dbReference>
<evidence type="ECO:0000313" key="4">
    <source>
        <dbReference type="Proteomes" id="UP001597046"/>
    </source>
</evidence>
<sequence length="311" mass="30393">MSASRSAGALAALVVAVTVTVAQPAYAATTITRADLQGSQVRIEGSGSLPNASLTVNGGALTGRADAAGAFRIESSSFAKPADCAVTVSDGSTSATRTLSGCTTQTPPPPPPPPPSSAPTLSALTVSPTDVVGPDPATGTVTLSAAAPAGGFVVDLTSDNPAAATVPPSVTVPAGASRATFPVTTQQLTNAQSAVMIGTVGGVFSTERHGIITVWDAFHFANGSVSVFPGGTGAGRVVSQPAGVDCLIANGSGSGTCNAFFAVGTVVRLTATAAAGSKFVGFAPKPGCIDASRITVARGTNHACQVGFLPK</sequence>